<reference evidence="1" key="1">
    <citation type="submission" date="2021-06" db="EMBL/GenBank/DDBJ databases">
        <title>Parelaphostrongylus tenuis whole genome reference sequence.</title>
        <authorList>
            <person name="Garwood T.J."/>
            <person name="Larsen P.A."/>
            <person name="Fountain-Jones N.M."/>
            <person name="Garbe J.R."/>
            <person name="Macchietto M.G."/>
            <person name="Kania S.A."/>
            <person name="Gerhold R.W."/>
            <person name="Richards J.E."/>
            <person name="Wolf T.M."/>
        </authorList>
    </citation>
    <scope>NUCLEOTIDE SEQUENCE</scope>
    <source>
        <strain evidence="1">MNPRO001-30</strain>
        <tissue evidence="1">Meninges</tissue>
    </source>
</reference>
<gene>
    <name evidence="1" type="ORF">KIN20_027713</name>
</gene>
<dbReference type="Proteomes" id="UP001196413">
    <property type="component" value="Unassembled WGS sequence"/>
</dbReference>
<organism evidence="1 2">
    <name type="scientific">Parelaphostrongylus tenuis</name>
    <name type="common">Meningeal worm</name>
    <dbReference type="NCBI Taxonomy" id="148309"/>
    <lineage>
        <taxon>Eukaryota</taxon>
        <taxon>Metazoa</taxon>
        <taxon>Ecdysozoa</taxon>
        <taxon>Nematoda</taxon>
        <taxon>Chromadorea</taxon>
        <taxon>Rhabditida</taxon>
        <taxon>Rhabditina</taxon>
        <taxon>Rhabditomorpha</taxon>
        <taxon>Strongyloidea</taxon>
        <taxon>Metastrongylidae</taxon>
        <taxon>Parelaphostrongylus</taxon>
    </lineage>
</organism>
<keyword evidence="2" id="KW-1185">Reference proteome</keyword>
<accession>A0AAD5QZQ4</accession>
<evidence type="ECO:0000313" key="2">
    <source>
        <dbReference type="Proteomes" id="UP001196413"/>
    </source>
</evidence>
<evidence type="ECO:0000313" key="1">
    <source>
        <dbReference type="EMBL" id="KAJ1366915.1"/>
    </source>
</evidence>
<sequence length="50" mass="5383">MGQQTLAEEVGNAERVHSGVTSKGSCALIAQMSSGAVIIRQRKDKKLERI</sequence>
<proteinExistence type="predicted"/>
<comment type="caution">
    <text evidence="1">The sequence shown here is derived from an EMBL/GenBank/DDBJ whole genome shotgun (WGS) entry which is preliminary data.</text>
</comment>
<name>A0AAD5QZQ4_PARTN</name>
<protein>
    <submittedName>
        <fullName evidence="1">Uncharacterized protein</fullName>
    </submittedName>
</protein>
<dbReference type="EMBL" id="JAHQIW010005704">
    <property type="protein sequence ID" value="KAJ1366915.1"/>
    <property type="molecule type" value="Genomic_DNA"/>
</dbReference>
<dbReference type="AlphaFoldDB" id="A0AAD5QZQ4"/>